<dbReference type="EMBL" id="AP018052">
    <property type="protein sequence ID" value="BAZ93723.1"/>
    <property type="molecule type" value="Genomic_DNA"/>
</dbReference>
<dbReference type="InterPro" id="IPR013399">
    <property type="entry name" value="CRISPR-assoc_prot_Csy3"/>
</dbReference>
<dbReference type="KEGG" id="ttc:FOKN1_1325"/>
<dbReference type="Proteomes" id="UP000218765">
    <property type="component" value="Chromosome"/>
</dbReference>
<sequence length="378" mass="41656">MAKKKAVVNAPSVVALQRLLNITDGMMFSLVPDNEAVEGEEYEYVPVPVVRHGIRGILGTQEAHTKAGDSVSNIQITESAKLDKHAAGLAIKFSIRPAELRDSVFSCNDSDYIKSVRGNGESGLVDYLEDSETLREVCRRYARNILNGRWMWRNRVYGKPTIKVAFADKAISAEATSTKHFDDYTESERELGDYLMKCLSGSISGDRAITVEGRIMGSGMGLMEVYPSQNYTQGKPKGFGRPLYKIDALDPQHLRRLTRGKSDDEVRGFADTVVMGVAALRDQKIGNAIRTIDTWYAEDPEYPISIEPNGASLSDGDFHRKPGSGASAYDLLSYTGIKDMTLKAQEKKDAFDPELAYLIGIMVRGGVYGESGKEKEGE</sequence>
<accession>A0A1Z4VQG5</accession>
<dbReference type="AlphaFoldDB" id="A0A1Z4VQG5"/>
<dbReference type="NCBIfam" id="TIGR02566">
    <property type="entry name" value="cas_Csy3"/>
    <property type="match status" value="1"/>
</dbReference>
<protein>
    <submittedName>
        <fullName evidence="1">CRISPR-associated protein</fullName>
    </submittedName>
</protein>
<name>A0A1Z4VQG5_9GAMM</name>
<organism evidence="1 2">
    <name type="scientific">Thiohalobacter thiocyanaticus</name>
    <dbReference type="NCBI Taxonomy" id="585455"/>
    <lineage>
        <taxon>Bacteria</taxon>
        <taxon>Pseudomonadati</taxon>
        <taxon>Pseudomonadota</taxon>
        <taxon>Gammaproteobacteria</taxon>
        <taxon>Thiohalobacterales</taxon>
        <taxon>Thiohalobacteraceae</taxon>
        <taxon>Thiohalobacter</taxon>
    </lineage>
</organism>
<proteinExistence type="predicted"/>
<evidence type="ECO:0000313" key="2">
    <source>
        <dbReference type="Proteomes" id="UP000218765"/>
    </source>
</evidence>
<reference evidence="1 2" key="1">
    <citation type="submission" date="2017-05" db="EMBL/GenBank/DDBJ databases">
        <title>Thiocyanate degradation by Thiohalobacter thiocyanaticus FOKN1.</title>
        <authorList>
            <person name="Oshiki M."/>
            <person name="Fukushima T."/>
            <person name="Kawano S."/>
            <person name="Nakagawa J."/>
        </authorList>
    </citation>
    <scope>NUCLEOTIDE SEQUENCE [LARGE SCALE GENOMIC DNA]</scope>
    <source>
        <strain evidence="1 2">FOKN1</strain>
    </source>
</reference>
<dbReference type="RefSeq" id="WP_096365898.1">
    <property type="nucleotide sequence ID" value="NZ_AP018052.1"/>
</dbReference>
<gene>
    <name evidence="1" type="ORF">FOKN1_1325</name>
</gene>
<evidence type="ECO:0000313" key="1">
    <source>
        <dbReference type="EMBL" id="BAZ93723.1"/>
    </source>
</evidence>
<dbReference type="OrthoDB" id="240864at2"/>
<keyword evidence="2" id="KW-1185">Reference proteome</keyword>
<dbReference type="Pfam" id="PF09615">
    <property type="entry name" value="Cas_Csy3"/>
    <property type="match status" value="1"/>
</dbReference>